<sequence>MVKLCNSKTYSKVKFGSELSMAFEIKSGLRQGDAMSSVLFNMALESVVREMSNGEAWSLDRGMLFAYADDIIITGNTRTEVQRNMKKLIKASKMMGLTVNAEKTKYMVVTRGPEDGSNLKVVINEFKQIKEFKPLRPVLTYACVTWSTTKGDEEKLRRFERKILGRIHGPLGLGRRPRVRLRKRWIDSINEIWNRQPMVGRIGEL</sequence>
<dbReference type="GO" id="GO:0071897">
    <property type="term" value="P:DNA biosynthetic process"/>
    <property type="evidence" value="ECO:0007669"/>
    <property type="project" value="UniProtKB-ARBA"/>
</dbReference>
<dbReference type="PANTHER" id="PTHR47027:SF20">
    <property type="entry name" value="REVERSE TRANSCRIPTASE-LIKE PROTEIN WITH RNA-DIRECTED DNA POLYMERASE DOMAIN"/>
    <property type="match status" value="1"/>
</dbReference>
<comment type="caution">
    <text evidence="2">The sequence shown here is derived from an EMBL/GenBank/DDBJ whole genome shotgun (WGS) entry which is preliminary data.</text>
</comment>
<proteinExistence type="predicted"/>
<protein>
    <submittedName>
        <fullName evidence="2">Retrovirus-related Pol polyprotein from type-1 retrotransposable element R2</fullName>
    </submittedName>
</protein>
<dbReference type="Pfam" id="PF00078">
    <property type="entry name" value="RVT_1"/>
    <property type="match status" value="1"/>
</dbReference>
<dbReference type="PANTHER" id="PTHR47027">
    <property type="entry name" value="REVERSE TRANSCRIPTASE DOMAIN-CONTAINING PROTEIN"/>
    <property type="match status" value="1"/>
</dbReference>
<dbReference type="EMBL" id="VUJU01000557">
    <property type="protein sequence ID" value="KAF0769666.1"/>
    <property type="molecule type" value="Genomic_DNA"/>
</dbReference>
<evidence type="ECO:0000259" key="1">
    <source>
        <dbReference type="PROSITE" id="PS50878"/>
    </source>
</evidence>
<dbReference type="InterPro" id="IPR043128">
    <property type="entry name" value="Rev_trsase/Diguanyl_cyclase"/>
</dbReference>
<dbReference type="InterPro" id="IPR043502">
    <property type="entry name" value="DNA/RNA_pol_sf"/>
</dbReference>
<dbReference type="Gene3D" id="3.30.70.270">
    <property type="match status" value="1"/>
</dbReference>
<evidence type="ECO:0000313" key="3">
    <source>
        <dbReference type="Proteomes" id="UP000478052"/>
    </source>
</evidence>
<evidence type="ECO:0000313" key="2">
    <source>
        <dbReference type="EMBL" id="KAF0769666.1"/>
    </source>
</evidence>
<dbReference type="PROSITE" id="PS50878">
    <property type="entry name" value="RT_POL"/>
    <property type="match status" value="1"/>
</dbReference>
<dbReference type="SUPFAM" id="SSF56672">
    <property type="entry name" value="DNA/RNA polymerases"/>
    <property type="match status" value="1"/>
</dbReference>
<gene>
    <name evidence="2" type="ORF">FWK35_00002400</name>
</gene>
<dbReference type="Proteomes" id="UP000478052">
    <property type="component" value="Unassembled WGS sequence"/>
</dbReference>
<dbReference type="AlphaFoldDB" id="A0A6G0ZFW9"/>
<keyword evidence="3" id="KW-1185">Reference proteome</keyword>
<feature type="domain" description="Reverse transcriptase" evidence="1">
    <location>
        <begin position="1"/>
        <end position="119"/>
    </location>
</feature>
<accession>A0A6G0ZFW9</accession>
<dbReference type="OrthoDB" id="6620939at2759"/>
<name>A0A6G0ZFW9_APHCR</name>
<organism evidence="2 3">
    <name type="scientific">Aphis craccivora</name>
    <name type="common">Cowpea aphid</name>
    <dbReference type="NCBI Taxonomy" id="307492"/>
    <lineage>
        <taxon>Eukaryota</taxon>
        <taxon>Metazoa</taxon>
        <taxon>Ecdysozoa</taxon>
        <taxon>Arthropoda</taxon>
        <taxon>Hexapoda</taxon>
        <taxon>Insecta</taxon>
        <taxon>Pterygota</taxon>
        <taxon>Neoptera</taxon>
        <taxon>Paraneoptera</taxon>
        <taxon>Hemiptera</taxon>
        <taxon>Sternorrhyncha</taxon>
        <taxon>Aphidomorpha</taxon>
        <taxon>Aphidoidea</taxon>
        <taxon>Aphididae</taxon>
        <taxon>Aphidini</taxon>
        <taxon>Aphis</taxon>
        <taxon>Aphis</taxon>
    </lineage>
</organism>
<dbReference type="InterPro" id="IPR000477">
    <property type="entry name" value="RT_dom"/>
</dbReference>
<reference evidence="2 3" key="1">
    <citation type="submission" date="2019-08" db="EMBL/GenBank/DDBJ databases">
        <title>Whole genome of Aphis craccivora.</title>
        <authorList>
            <person name="Voronova N.V."/>
            <person name="Shulinski R.S."/>
            <person name="Bandarenka Y.V."/>
            <person name="Zhorov D.G."/>
            <person name="Warner D."/>
        </authorList>
    </citation>
    <scope>NUCLEOTIDE SEQUENCE [LARGE SCALE GENOMIC DNA]</scope>
    <source>
        <strain evidence="2">180601</strain>
        <tissue evidence="2">Whole Body</tissue>
    </source>
</reference>